<comment type="caution">
    <text evidence="1">The sequence shown here is derived from an EMBL/GenBank/DDBJ whole genome shotgun (WGS) entry which is preliminary data.</text>
</comment>
<dbReference type="Proteomes" id="UP001362899">
    <property type="component" value="Unassembled WGS sequence"/>
</dbReference>
<protein>
    <submittedName>
        <fullName evidence="1">Uncharacterized protein</fullName>
    </submittedName>
</protein>
<accession>A0AAV5RDV1</accession>
<gene>
    <name evidence="1" type="ORF">DASB73_003550</name>
</gene>
<organism evidence="1 2">
    <name type="scientific">Starmerella bacillaris</name>
    <name type="common">Yeast</name>
    <name type="synonym">Candida zemplinina</name>
    <dbReference type="NCBI Taxonomy" id="1247836"/>
    <lineage>
        <taxon>Eukaryota</taxon>
        <taxon>Fungi</taxon>
        <taxon>Dikarya</taxon>
        <taxon>Ascomycota</taxon>
        <taxon>Saccharomycotina</taxon>
        <taxon>Dipodascomycetes</taxon>
        <taxon>Dipodascales</taxon>
        <taxon>Trichomonascaceae</taxon>
        <taxon>Starmerella</taxon>
    </lineage>
</organism>
<dbReference type="EMBL" id="BTGC01000001">
    <property type="protein sequence ID" value="GMM49397.1"/>
    <property type="molecule type" value="Genomic_DNA"/>
</dbReference>
<reference evidence="1 2" key="1">
    <citation type="journal article" date="2023" name="Elife">
        <title>Identification of key yeast species and microbe-microbe interactions impacting larval growth of Drosophila in the wild.</title>
        <authorList>
            <person name="Mure A."/>
            <person name="Sugiura Y."/>
            <person name="Maeda R."/>
            <person name="Honda K."/>
            <person name="Sakurai N."/>
            <person name="Takahashi Y."/>
            <person name="Watada M."/>
            <person name="Katoh T."/>
            <person name="Gotoh A."/>
            <person name="Gotoh Y."/>
            <person name="Taniguchi I."/>
            <person name="Nakamura K."/>
            <person name="Hayashi T."/>
            <person name="Katayama T."/>
            <person name="Uemura T."/>
            <person name="Hattori Y."/>
        </authorList>
    </citation>
    <scope>NUCLEOTIDE SEQUENCE [LARGE SCALE GENOMIC DNA]</scope>
    <source>
        <strain evidence="1 2">SB-73</strain>
    </source>
</reference>
<proteinExistence type="predicted"/>
<evidence type="ECO:0000313" key="2">
    <source>
        <dbReference type="Proteomes" id="UP001362899"/>
    </source>
</evidence>
<keyword evidence="2" id="KW-1185">Reference proteome</keyword>
<sequence>MPDLADQQLLPIANTVEVINGNNFNDIALYPRIKPLLNAHTVGDLTKSVNSVKQSLEFLGTKPEIKLCANEPEIQDVSTDENKSSALPVRTVVDLSKVASNSWNIDTIANLDYALIQGRYSYFNALKIGDVFDLRTDIGIGNSQLSSGLATWSVPTINPVRIGFSGFYGTIGLPILDCAIAEHNVSAVLMSTLPFNVSAKFGLLAANRHICFVHDSASDIVRAKIGLNSLKTALFANFEHRTPVSVAKASFELSGQPGDASHLKSLFSFRTWFKFLSSDASDSLNSKLRLNFNGCLGVLQSLKPVGERLSLCDSLQLEDTSLLRFKKSSLDSAQNFIYNAQASLLTKLPGKPIDLMSTKFVVEVGQVGQLSQLGEIQSMPLATVAAGLTYSTKSAKFDLLYAVPLTGDQPRLSTGIEVQLG</sequence>
<dbReference type="AlphaFoldDB" id="A0AAV5RDV1"/>
<name>A0AAV5RDV1_STABA</name>
<evidence type="ECO:0000313" key="1">
    <source>
        <dbReference type="EMBL" id="GMM49397.1"/>
    </source>
</evidence>